<keyword evidence="2" id="KW-1185">Reference proteome</keyword>
<evidence type="ECO:0000313" key="1">
    <source>
        <dbReference type="EMBL" id="MBB5346492.1"/>
    </source>
</evidence>
<name>A0A840UL65_9BACT</name>
<organism evidence="1 2">
    <name type="scientific">Desulfoprunum benzoelyticum</name>
    <dbReference type="NCBI Taxonomy" id="1506996"/>
    <lineage>
        <taxon>Bacteria</taxon>
        <taxon>Pseudomonadati</taxon>
        <taxon>Thermodesulfobacteriota</taxon>
        <taxon>Desulfobulbia</taxon>
        <taxon>Desulfobulbales</taxon>
        <taxon>Desulfobulbaceae</taxon>
        <taxon>Desulfoprunum</taxon>
    </lineage>
</organism>
<evidence type="ECO:0000313" key="2">
    <source>
        <dbReference type="Proteomes" id="UP000539642"/>
    </source>
</evidence>
<protein>
    <submittedName>
        <fullName evidence="1">Uncharacterized protein</fullName>
    </submittedName>
</protein>
<dbReference type="EMBL" id="JACHEO010000001">
    <property type="protein sequence ID" value="MBB5346492.1"/>
    <property type="molecule type" value="Genomic_DNA"/>
</dbReference>
<dbReference type="RefSeq" id="WP_183347386.1">
    <property type="nucleotide sequence ID" value="NZ_JACHEO010000001.1"/>
</dbReference>
<comment type="caution">
    <text evidence="1">The sequence shown here is derived from an EMBL/GenBank/DDBJ whole genome shotgun (WGS) entry which is preliminary data.</text>
</comment>
<reference evidence="1 2" key="1">
    <citation type="submission" date="2020-08" db="EMBL/GenBank/DDBJ databases">
        <title>Genomic Encyclopedia of Type Strains, Phase IV (KMG-IV): sequencing the most valuable type-strain genomes for metagenomic binning, comparative biology and taxonomic classification.</title>
        <authorList>
            <person name="Goeker M."/>
        </authorList>
    </citation>
    <scope>NUCLEOTIDE SEQUENCE [LARGE SCALE GENOMIC DNA]</scope>
    <source>
        <strain evidence="1 2">DSM 28570</strain>
    </source>
</reference>
<dbReference type="AlphaFoldDB" id="A0A840UL65"/>
<accession>A0A840UL65</accession>
<dbReference type="Proteomes" id="UP000539642">
    <property type="component" value="Unassembled WGS sequence"/>
</dbReference>
<gene>
    <name evidence="1" type="ORF">HNQ81_000199</name>
</gene>
<sequence>MEKIVNELKKLVDFKDTTDIGDIVLIAAKDPQFVVFAVVTDIERDSSRKDEWWHLYFSVLSIPIQKMTWTLRTPQMSGMEIFTMDGKERFVKAVNMGGPQLKPVASITVPRPGGLKRIK</sequence>
<proteinExistence type="predicted"/>